<comment type="subcellular location">
    <subcellularLocation>
        <location evidence="1">Cell membrane</location>
        <topology evidence="1">Multi-pass membrane protein</topology>
    </subcellularLocation>
</comment>
<reference evidence="7 8" key="1">
    <citation type="submission" date="2020-04" db="EMBL/GenBank/DDBJ databases">
        <title>Novel species.</title>
        <authorList>
            <person name="Teo W.F.A."/>
            <person name="Lipun K."/>
            <person name="Srisuk N."/>
            <person name="Duangmal K."/>
        </authorList>
    </citation>
    <scope>NUCLEOTIDE SEQUENCE [LARGE SCALE GENOMIC DNA]</scope>
    <source>
        <strain evidence="7 8">K13G38</strain>
    </source>
</reference>
<evidence type="ECO:0000256" key="2">
    <source>
        <dbReference type="ARBA" id="ARBA00022475"/>
    </source>
</evidence>
<proteinExistence type="predicted"/>
<keyword evidence="4 6" id="KW-1133">Transmembrane helix</keyword>
<dbReference type="Pfam" id="PF03631">
    <property type="entry name" value="Virul_fac_BrkB"/>
    <property type="match status" value="1"/>
</dbReference>
<evidence type="ECO:0000313" key="7">
    <source>
        <dbReference type="EMBL" id="NKQ54638.1"/>
    </source>
</evidence>
<evidence type="ECO:0000256" key="4">
    <source>
        <dbReference type="ARBA" id="ARBA00022989"/>
    </source>
</evidence>
<evidence type="ECO:0000256" key="6">
    <source>
        <dbReference type="SAM" id="Phobius"/>
    </source>
</evidence>
<dbReference type="PIRSF" id="PIRSF035875">
    <property type="entry name" value="RNase_BN"/>
    <property type="match status" value="1"/>
</dbReference>
<dbReference type="InterPro" id="IPR017039">
    <property type="entry name" value="Virul_fac_BrkB"/>
</dbReference>
<keyword evidence="8" id="KW-1185">Reference proteome</keyword>
<comment type="caution">
    <text evidence="7">The sequence shown here is derived from an EMBL/GenBank/DDBJ whole genome shotgun (WGS) entry which is preliminary data.</text>
</comment>
<feature type="transmembrane region" description="Helical" evidence="6">
    <location>
        <begin position="100"/>
        <end position="119"/>
    </location>
</feature>
<gene>
    <name evidence="7" type="ORF">HFP15_17285</name>
</gene>
<keyword evidence="2" id="KW-1003">Cell membrane</keyword>
<feature type="transmembrane region" description="Helical" evidence="6">
    <location>
        <begin position="33"/>
        <end position="61"/>
    </location>
</feature>
<feature type="transmembrane region" description="Helical" evidence="6">
    <location>
        <begin position="181"/>
        <end position="208"/>
    </location>
</feature>
<dbReference type="EMBL" id="JAAXLS010000010">
    <property type="protein sequence ID" value="NKQ54638.1"/>
    <property type="molecule type" value="Genomic_DNA"/>
</dbReference>
<evidence type="ECO:0000256" key="1">
    <source>
        <dbReference type="ARBA" id="ARBA00004651"/>
    </source>
</evidence>
<evidence type="ECO:0000256" key="5">
    <source>
        <dbReference type="ARBA" id="ARBA00023136"/>
    </source>
</evidence>
<dbReference type="PANTHER" id="PTHR30213:SF1">
    <property type="entry name" value="INNER MEMBRANE PROTEIN YHJD"/>
    <property type="match status" value="1"/>
</dbReference>
<sequence>MRRITSAALRRHRWLRRLAATLVRYRQRDGDHYAAAITFFTLLSMVPLLMIAVSVAGFVLAEDQELVAQLEKALGAALPAPAADQVGHIVGLVVDERGRLGIVALAVSVYSGWSWISNLRDAVSAVRAQPREQRSLLRTILADVATLLGIGLALTVSFALASMTGTVGAWLLSLTGLGGTAGAHVVLVLGSLVLSLAANWLVIAWCLAKLPRQRLRVSAHLRPAAVAAVGLGALQQAGGLYLRLLGKSPAVATLGALVGLLLFVYLVVRWLLLVTVWTTTGPDDSDLPADARHASATLAAGASAGLVIRTLSGR</sequence>
<name>A0ABX1J4E2_9PSEU</name>
<feature type="transmembrane region" description="Helical" evidence="6">
    <location>
        <begin position="250"/>
        <end position="273"/>
    </location>
</feature>
<keyword evidence="5 6" id="KW-0472">Membrane</keyword>
<feature type="transmembrane region" description="Helical" evidence="6">
    <location>
        <begin position="140"/>
        <end position="161"/>
    </location>
</feature>
<evidence type="ECO:0000313" key="8">
    <source>
        <dbReference type="Proteomes" id="UP000715441"/>
    </source>
</evidence>
<evidence type="ECO:0000256" key="3">
    <source>
        <dbReference type="ARBA" id="ARBA00022692"/>
    </source>
</evidence>
<dbReference type="PANTHER" id="PTHR30213">
    <property type="entry name" value="INNER MEMBRANE PROTEIN YHJD"/>
    <property type="match status" value="1"/>
</dbReference>
<keyword evidence="3 6" id="KW-0812">Transmembrane</keyword>
<organism evidence="7 8">
    <name type="scientific">Amycolatopsis acididurans</name>
    <dbReference type="NCBI Taxonomy" id="2724524"/>
    <lineage>
        <taxon>Bacteria</taxon>
        <taxon>Bacillati</taxon>
        <taxon>Actinomycetota</taxon>
        <taxon>Actinomycetes</taxon>
        <taxon>Pseudonocardiales</taxon>
        <taxon>Pseudonocardiaceae</taxon>
        <taxon>Amycolatopsis</taxon>
    </lineage>
</organism>
<accession>A0ABX1J4E2</accession>
<protein>
    <submittedName>
        <fullName evidence="7">Inner membrane protein YhjD</fullName>
    </submittedName>
</protein>
<dbReference type="Proteomes" id="UP000715441">
    <property type="component" value="Unassembled WGS sequence"/>
</dbReference>
<dbReference type="RefSeq" id="WP_168516734.1">
    <property type="nucleotide sequence ID" value="NZ_JAAXLS010000010.1"/>
</dbReference>